<dbReference type="EC" id="2.7.13.3" evidence="3"/>
<dbReference type="GO" id="GO:0004721">
    <property type="term" value="F:phosphoprotein phosphatase activity"/>
    <property type="evidence" value="ECO:0007669"/>
    <property type="project" value="TreeGrafter"/>
</dbReference>
<protein>
    <recommendedName>
        <fullName evidence="3">histidine kinase</fullName>
        <ecNumber evidence="3">2.7.13.3</ecNumber>
    </recommendedName>
</protein>
<dbReference type="SUPFAM" id="SSF47384">
    <property type="entry name" value="Homodimeric domain of signal transducing histidine kinase"/>
    <property type="match status" value="1"/>
</dbReference>
<dbReference type="SMART" id="SM00387">
    <property type="entry name" value="HATPase_c"/>
    <property type="match status" value="1"/>
</dbReference>
<keyword evidence="7" id="KW-0902">Two-component regulatory system</keyword>
<dbReference type="Proteomes" id="UP000184389">
    <property type="component" value="Unassembled WGS sequence"/>
</dbReference>
<dbReference type="Gene3D" id="6.10.340.10">
    <property type="match status" value="1"/>
</dbReference>
<dbReference type="Pfam" id="PF00672">
    <property type="entry name" value="HAMP"/>
    <property type="match status" value="1"/>
</dbReference>
<organism evidence="13 14">
    <name type="scientific">Sporanaerobacter acetigenes DSM 13106</name>
    <dbReference type="NCBI Taxonomy" id="1123281"/>
    <lineage>
        <taxon>Bacteria</taxon>
        <taxon>Bacillati</taxon>
        <taxon>Bacillota</taxon>
        <taxon>Tissierellia</taxon>
        <taxon>Tissierellales</taxon>
        <taxon>Sporanaerobacteraceae</taxon>
        <taxon>Sporanaerobacter</taxon>
    </lineage>
</organism>
<dbReference type="GO" id="GO:0005886">
    <property type="term" value="C:plasma membrane"/>
    <property type="evidence" value="ECO:0007669"/>
    <property type="project" value="TreeGrafter"/>
</dbReference>
<dbReference type="InterPro" id="IPR050351">
    <property type="entry name" value="BphY/WalK/GraS-like"/>
</dbReference>
<dbReference type="FunFam" id="3.30.565.10:FF:000006">
    <property type="entry name" value="Sensor histidine kinase WalK"/>
    <property type="match status" value="1"/>
</dbReference>
<evidence type="ECO:0000256" key="3">
    <source>
        <dbReference type="ARBA" id="ARBA00012438"/>
    </source>
</evidence>
<evidence type="ECO:0000256" key="2">
    <source>
        <dbReference type="ARBA" id="ARBA00004370"/>
    </source>
</evidence>
<dbReference type="Pfam" id="PF00512">
    <property type="entry name" value="HisKA"/>
    <property type="match status" value="1"/>
</dbReference>
<dbReference type="Gene3D" id="1.10.287.130">
    <property type="match status" value="1"/>
</dbReference>
<dbReference type="PANTHER" id="PTHR45453">
    <property type="entry name" value="PHOSPHATE REGULON SENSOR PROTEIN PHOR"/>
    <property type="match status" value="1"/>
</dbReference>
<dbReference type="CDD" id="cd00082">
    <property type="entry name" value="HisKA"/>
    <property type="match status" value="1"/>
</dbReference>
<keyword evidence="14" id="KW-1185">Reference proteome</keyword>
<dbReference type="SUPFAM" id="SSF55874">
    <property type="entry name" value="ATPase domain of HSP90 chaperone/DNA topoisomerase II/histidine kinase"/>
    <property type="match status" value="1"/>
</dbReference>
<dbReference type="GO" id="GO:0006355">
    <property type="term" value="P:regulation of DNA-templated transcription"/>
    <property type="evidence" value="ECO:0007669"/>
    <property type="project" value="InterPro"/>
</dbReference>
<dbReference type="InterPro" id="IPR035965">
    <property type="entry name" value="PAS-like_dom_sf"/>
</dbReference>
<keyword evidence="5" id="KW-0808">Transferase</keyword>
<dbReference type="PRINTS" id="PR00344">
    <property type="entry name" value="BCTRLSENSOR"/>
</dbReference>
<dbReference type="InterPro" id="IPR003661">
    <property type="entry name" value="HisK_dim/P_dom"/>
</dbReference>
<feature type="domain" description="Histidine kinase" evidence="10">
    <location>
        <begin position="385"/>
        <end position="603"/>
    </location>
</feature>
<dbReference type="InterPro" id="IPR003594">
    <property type="entry name" value="HATPase_dom"/>
</dbReference>
<dbReference type="Gene3D" id="3.30.565.10">
    <property type="entry name" value="Histidine kinase-like ATPase, C-terminal domain"/>
    <property type="match status" value="1"/>
</dbReference>
<dbReference type="RefSeq" id="WP_072745143.1">
    <property type="nucleotide sequence ID" value="NZ_FQXR01000016.1"/>
</dbReference>
<feature type="domain" description="HAMP" evidence="12">
    <location>
        <begin position="204"/>
        <end position="256"/>
    </location>
</feature>
<dbReference type="SMART" id="SM00091">
    <property type="entry name" value="PAS"/>
    <property type="match status" value="1"/>
</dbReference>
<dbReference type="InterPro" id="IPR005467">
    <property type="entry name" value="His_kinase_dom"/>
</dbReference>
<keyword evidence="4" id="KW-0597">Phosphoprotein</keyword>
<dbReference type="PROSITE" id="PS50109">
    <property type="entry name" value="HIS_KIN"/>
    <property type="match status" value="1"/>
</dbReference>
<dbReference type="CDD" id="cd06225">
    <property type="entry name" value="HAMP"/>
    <property type="match status" value="1"/>
</dbReference>
<dbReference type="Pfam" id="PF02518">
    <property type="entry name" value="HATPase_c"/>
    <property type="match status" value="1"/>
</dbReference>
<dbReference type="InterPro" id="IPR003660">
    <property type="entry name" value="HAMP_dom"/>
</dbReference>
<dbReference type="InterPro" id="IPR013767">
    <property type="entry name" value="PAS_fold"/>
</dbReference>
<dbReference type="Pfam" id="PF00989">
    <property type="entry name" value="PAS"/>
    <property type="match status" value="1"/>
</dbReference>
<evidence type="ECO:0000313" key="14">
    <source>
        <dbReference type="Proteomes" id="UP000184389"/>
    </source>
</evidence>
<dbReference type="CDD" id="cd00075">
    <property type="entry name" value="HATPase"/>
    <property type="match status" value="1"/>
</dbReference>
<feature type="domain" description="PAS" evidence="11">
    <location>
        <begin position="261"/>
        <end position="303"/>
    </location>
</feature>
<dbReference type="InterPro" id="IPR057640">
    <property type="entry name" value="Cache_WalK"/>
</dbReference>
<dbReference type="STRING" id="1123281.SAMN02745180_02519"/>
<name>A0A1M5YWI6_9FIRM</name>
<dbReference type="PROSITE" id="PS50112">
    <property type="entry name" value="PAS"/>
    <property type="match status" value="1"/>
</dbReference>
<keyword evidence="9" id="KW-1133">Transmembrane helix</keyword>
<evidence type="ECO:0000259" key="12">
    <source>
        <dbReference type="PROSITE" id="PS50885"/>
    </source>
</evidence>
<evidence type="ECO:0000256" key="4">
    <source>
        <dbReference type="ARBA" id="ARBA00022553"/>
    </source>
</evidence>
<evidence type="ECO:0000256" key="5">
    <source>
        <dbReference type="ARBA" id="ARBA00022679"/>
    </source>
</evidence>
<dbReference type="SUPFAM" id="SSF158472">
    <property type="entry name" value="HAMP domain-like"/>
    <property type="match status" value="1"/>
</dbReference>
<dbReference type="GO" id="GO:0016036">
    <property type="term" value="P:cellular response to phosphate starvation"/>
    <property type="evidence" value="ECO:0007669"/>
    <property type="project" value="TreeGrafter"/>
</dbReference>
<evidence type="ECO:0000256" key="7">
    <source>
        <dbReference type="ARBA" id="ARBA00023012"/>
    </source>
</evidence>
<dbReference type="InterPro" id="IPR036097">
    <property type="entry name" value="HisK_dim/P_sf"/>
</dbReference>
<evidence type="ECO:0000313" key="13">
    <source>
        <dbReference type="EMBL" id="SHI16401.1"/>
    </source>
</evidence>
<dbReference type="EMBL" id="FQXR01000016">
    <property type="protein sequence ID" value="SHI16401.1"/>
    <property type="molecule type" value="Genomic_DNA"/>
</dbReference>
<reference evidence="13 14" key="1">
    <citation type="submission" date="2016-11" db="EMBL/GenBank/DDBJ databases">
        <authorList>
            <person name="Jaros S."/>
            <person name="Januszkiewicz K."/>
            <person name="Wedrychowicz H."/>
        </authorList>
    </citation>
    <scope>NUCLEOTIDE SEQUENCE [LARGE SCALE GENOMIC DNA]</scope>
    <source>
        <strain evidence="13 14">DSM 13106</strain>
    </source>
</reference>
<keyword evidence="8 9" id="KW-0472">Membrane</keyword>
<dbReference type="PROSITE" id="PS50885">
    <property type="entry name" value="HAMP"/>
    <property type="match status" value="1"/>
</dbReference>
<dbReference type="FunFam" id="1.10.287.130:FF:000001">
    <property type="entry name" value="Two-component sensor histidine kinase"/>
    <property type="match status" value="1"/>
</dbReference>
<feature type="transmembrane region" description="Helical" evidence="9">
    <location>
        <begin position="187"/>
        <end position="206"/>
    </location>
</feature>
<keyword evidence="6 13" id="KW-0418">Kinase</keyword>
<dbReference type="SMART" id="SM00388">
    <property type="entry name" value="HisKA"/>
    <property type="match status" value="1"/>
</dbReference>
<dbReference type="NCBIfam" id="TIGR00229">
    <property type="entry name" value="sensory_box"/>
    <property type="match status" value="1"/>
</dbReference>
<proteinExistence type="predicted"/>
<dbReference type="CDD" id="cd00130">
    <property type="entry name" value="PAS"/>
    <property type="match status" value="1"/>
</dbReference>
<accession>A0A1M5YWI6</accession>
<comment type="catalytic activity">
    <reaction evidence="1">
        <text>ATP + protein L-histidine = ADP + protein N-phospho-L-histidine.</text>
        <dbReference type="EC" id="2.7.13.3"/>
    </reaction>
</comment>
<evidence type="ECO:0000259" key="10">
    <source>
        <dbReference type="PROSITE" id="PS50109"/>
    </source>
</evidence>
<sequence>MFSSIRWKFIIVYFLLVFIAMVIVGVFIVEKLENQQLSHIENTMEQHMETIINTSSYISEDNWRSVAKDIQKTINEWRLDGTETLYVIDNEDVPTIIATTSKNYEKIVGQNALVYKFLDPSLILKAFESEKKCDGIVKDNNEDTTLKHLAYPVVDEFGQIKGILYMTADLSEIYENIDESKIILTKATLLALAITVFLGFLIASSITEPIRDVTIKAEKMAKGDFDQFVEVKSNDEIGQLASMFNYLTLKLKDTIKEIDLERSKLDTIFRYMADGVIAIDREGYIIHSNPIASNILGIDYEKLSNPNTREKVTILDKDINLKRLKQENIDNLEGDETVEIGQSVYRVKYAPFKNEKNNIVGVIIVFQDITEQHKLDNMRREFVANVSHELKTPITTIKSYTETLIENEDLDEELSNRFLMVIDGECDRMARIVRDLLQLSNMDYNKTKWKKIDIDVEKLLREACMKLDLSFKEKNHSLIIDMQEDLPNVVGDKDGIEQVILNILSNAIKYTPENGEIYVTVNRVENDVVINIKDNGIGIPEKDRERIFERFYRVDKARSRDLGGTGLGLSIAKQIIEAHNGRIVLSSEYNMGTEVDIVLPIGTRV</sequence>
<dbReference type="InterPro" id="IPR036890">
    <property type="entry name" value="HATPase_C_sf"/>
</dbReference>
<evidence type="ECO:0000256" key="6">
    <source>
        <dbReference type="ARBA" id="ARBA00022777"/>
    </source>
</evidence>
<dbReference type="Pfam" id="PF23846">
    <property type="entry name" value="Cache_WalK"/>
    <property type="match status" value="1"/>
</dbReference>
<comment type="subcellular location">
    <subcellularLocation>
        <location evidence="2">Membrane</location>
    </subcellularLocation>
</comment>
<dbReference type="Gene3D" id="3.30.450.20">
    <property type="entry name" value="PAS domain"/>
    <property type="match status" value="1"/>
</dbReference>
<dbReference type="InterPro" id="IPR000014">
    <property type="entry name" value="PAS"/>
</dbReference>
<dbReference type="PANTHER" id="PTHR45453:SF1">
    <property type="entry name" value="PHOSPHATE REGULON SENSOR PROTEIN PHOR"/>
    <property type="match status" value="1"/>
</dbReference>
<dbReference type="GO" id="GO:0000155">
    <property type="term" value="F:phosphorelay sensor kinase activity"/>
    <property type="evidence" value="ECO:0007669"/>
    <property type="project" value="InterPro"/>
</dbReference>
<evidence type="ECO:0000256" key="9">
    <source>
        <dbReference type="SAM" id="Phobius"/>
    </source>
</evidence>
<dbReference type="InterPro" id="IPR004358">
    <property type="entry name" value="Sig_transdc_His_kin-like_C"/>
</dbReference>
<gene>
    <name evidence="13" type="ORF">SAMN02745180_02519</name>
</gene>
<keyword evidence="9" id="KW-0812">Transmembrane</keyword>
<feature type="transmembrane region" description="Helical" evidence="9">
    <location>
        <begin position="6"/>
        <end position="29"/>
    </location>
</feature>
<dbReference type="OrthoDB" id="9813151at2"/>
<dbReference type="AlphaFoldDB" id="A0A1M5YWI6"/>
<dbReference type="SMART" id="SM00304">
    <property type="entry name" value="HAMP"/>
    <property type="match status" value="1"/>
</dbReference>
<dbReference type="SUPFAM" id="SSF55785">
    <property type="entry name" value="PYP-like sensor domain (PAS domain)"/>
    <property type="match status" value="1"/>
</dbReference>
<evidence type="ECO:0000259" key="11">
    <source>
        <dbReference type="PROSITE" id="PS50112"/>
    </source>
</evidence>
<evidence type="ECO:0000256" key="8">
    <source>
        <dbReference type="ARBA" id="ARBA00023136"/>
    </source>
</evidence>
<evidence type="ECO:0000256" key="1">
    <source>
        <dbReference type="ARBA" id="ARBA00000085"/>
    </source>
</evidence>